<organism evidence="9 10">
    <name type="scientific">Prorocentrum cordatum</name>
    <dbReference type="NCBI Taxonomy" id="2364126"/>
    <lineage>
        <taxon>Eukaryota</taxon>
        <taxon>Sar</taxon>
        <taxon>Alveolata</taxon>
        <taxon>Dinophyceae</taxon>
        <taxon>Prorocentrales</taxon>
        <taxon>Prorocentraceae</taxon>
        <taxon>Prorocentrum</taxon>
    </lineage>
</organism>
<comment type="cofactor">
    <cofactor evidence="1">
        <name>Zn(2+)</name>
        <dbReference type="ChEBI" id="CHEBI:29105"/>
    </cofactor>
</comment>
<reference evidence="9" key="1">
    <citation type="submission" date="2023-10" db="EMBL/GenBank/DDBJ databases">
        <authorList>
            <person name="Chen Y."/>
            <person name="Shah S."/>
            <person name="Dougan E. K."/>
            <person name="Thang M."/>
            <person name="Chan C."/>
        </authorList>
    </citation>
    <scope>NUCLEOTIDE SEQUENCE [LARGE SCALE GENOMIC DNA]</scope>
</reference>
<comment type="caution">
    <text evidence="9">The sequence shown here is derived from an EMBL/GenBank/DDBJ whole genome shotgun (WGS) entry which is preliminary data.</text>
</comment>
<keyword evidence="10" id="KW-1185">Reference proteome</keyword>
<keyword evidence="8" id="KW-0456">Lyase</keyword>
<evidence type="ECO:0000256" key="6">
    <source>
        <dbReference type="ARBA" id="ARBA00022833"/>
    </source>
</evidence>
<keyword evidence="7" id="KW-0783">Tetrahydrobiopterin biosynthesis</keyword>
<keyword evidence="5" id="KW-0479">Metal-binding</keyword>
<evidence type="ECO:0000256" key="1">
    <source>
        <dbReference type="ARBA" id="ARBA00001947"/>
    </source>
</evidence>
<dbReference type="PANTHER" id="PTHR12589:SF7">
    <property type="entry name" value="6-PYRUVOYL TETRAHYDROBIOPTERIN SYNTHASE"/>
    <property type="match status" value="1"/>
</dbReference>
<evidence type="ECO:0000256" key="4">
    <source>
        <dbReference type="ARBA" id="ARBA00013100"/>
    </source>
</evidence>
<evidence type="ECO:0000313" key="10">
    <source>
        <dbReference type="Proteomes" id="UP001189429"/>
    </source>
</evidence>
<evidence type="ECO:0000256" key="3">
    <source>
        <dbReference type="ARBA" id="ARBA00009164"/>
    </source>
</evidence>
<evidence type="ECO:0000313" key="9">
    <source>
        <dbReference type="EMBL" id="CAK0796648.1"/>
    </source>
</evidence>
<dbReference type="SUPFAM" id="SSF55620">
    <property type="entry name" value="Tetrahydrobiopterin biosynthesis enzymes-like"/>
    <property type="match status" value="1"/>
</dbReference>
<dbReference type="PANTHER" id="PTHR12589">
    <property type="entry name" value="PYRUVOYL TETRAHYDROBIOPTERIN SYNTHASE"/>
    <property type="match status" value="1"/>
</dbReference>
<accession>A0ABN9PU37</accession>
<comment type="similarity">
    <text evidence="3">Belongs to the PTPS family.</text>
</comment>
<dbReference type="EMBL" id="CAUYUJ010001586">
    <property type="protein sequence ID" value="CAK0796648.1"/>
    <property type="molecule type" value="Genomic_DNA"/>
</dbReference>
<sequence>MYSHTFRFGGKEPFTTGCTAVVQVRVHGRELGVDSVLLDISEAQRLLRGAMAAYDHKNLDELEEFQSPRRNTTVEVVAHAVFKRMYEGLKEHHDDLMSFDGVGLSAVTKMEVSVQESDVAFAGYFEENPQGLFST</sequence>
<dbReference type="Proteomes" id="UP001189429">
    <property type="component" value="Unassembled WGS sequence"/>
</dbReference>
<dbReference type="Pfam" id="PF01242">
    <property type="entry name" value="PTPS"/>
    <property type="match status" value="1"/>
</dbReference>
<evidence type="ECO:0000256" key="7">
    <source>
        <dbReference type="ARBA" id="ARBA00023007"/>
    </source>
</evidence>
<gene>
    <name evidence="9" type="ORF">PCOR1329_LOCUS5970</name>
</gene>
<keyword evidence="6" id="KW-0862">Zinc</keyword>
<comment type="pathway">
    <text evidence="2">Cofactor biosynthesis; tetrahydrobiopterin biosynthesis; tetrahydrobiopterin from 7,8-dihydroneopterin triphosphate: step 1/3.</text>
</comment>
<evidence type="ECO:0000256" key="2">
    <source>
        <dbReference type="ARBA" id="ARBA00005126"/>
    </source>
</evidence>
<protein>
    <recommendedName>
        <fullName evidence="4">6-pyruvoyltetrahydropterin synthase</fullName>
        <ecNumber evidence="4">4.2.3.12</ecNumber>
    </recommendedName>
</protein>
<dbReference type="Gene3D" id="3.30.479.10">
    <property type="entry name" value="6-pyruvoyl tetrahydropterin synthase/QueD"/>
    <property type="match status" value="1"/>
</dbReference>
<proteinExistence type="inferred from homology"/>
<dbReference type="InterPro" id="IPR007115">
    <property type="entry name" value="6-PTP_synth/QueD"/>
</dbReference>
<dbReference type="EC" id="4.2.3.12" evidence="4"/>
<evidence type="ECO:0000256" key="5">
    <source>
        <dbReference type="ARBA" id="ARBA00022723"/>
    </source>
</evidence>
<evidence type="ECO:0000256" key="8">
    <source>
        <dbReference type="ARBA" id="ARBA00023239"/>
    </source>
</evidence>
<name>A0ABN9PU37_9DINO</name>
<dbReference type="InterPro" id="IPR038418">
    <property type="entry name" value="6-PTP_synth/QueD_sf"/>
</dbReference>